<organism evidence="4 5">
    <name type="scientific">Veillonella orientalis</name>
    <dbReference type="NCBI Taxonomy" id="2682455"/>
    <lineage>
        <taxon>Bacteria</taxon>
        <taxon>Bacillati</taxon>
        <taxon>Bacillota</taxon>
        <taxon>Negativicutes</taxon>
        <taxon>Veillonellales</taxon>
        <taxon>Veillonellaceae</taxon>
        <taxon>Veillonella</taxon>
    </lineage>
</organism>
<keyword evidence="2" id="KW-0812">Transmembrane</keyword>
<dbReference type="Proteomes" id="UP000679260">
    <property type="component" value="Chromosome"/>
</dbReference>
<keyword evidence="5" id="KW-1185">Reference proteome</keyword>
<sequence>MGFFRFRRSIKIAPGIKINLNKKSTSLTIGRRGIHTTINGSGVRNTIGLPGSGLSYTSYQKFNESSIANGIPYTRVCPNCGHNMRKAWVNCPKCSFNLLSLYSKTEADTSENSSQKDIKQGNMDSNTVENPSKGETGCGCLIIIFIVFVIYRLLS</sequence>
<gene>
    <name evidence="4" type="ORF">VEIS1202513_18420</name>
</gene>
<keyword evidence="2" id="KW-0472">Membrane</keyword>
<dbReference type="Pfam" id="PF14020">
    <property type="entry name" value="DUF4236"/>
    <property type="match status" value="1"/>
</dbReference>
<evidence type="ECO:0000313" key="5">
    <source>
        <dbReference type="Proteomes" id="UP000679260"/>
    </source>
</evidence>
<evidence type="ECO:0000313" key="4">
    <source>
        <dbReference type="EMBL" id="BBU37321.1"/>
    </source>
</evidence>
<feature type="region of interest" description="Disordered" evidence="1">
    <location>
        <begin position="110"/>
        <end position="130"/>
    </location>
</feature>
<name>A0ABN5Y0G4_9FIRM</name>
<protein>
    <recommendedName>
        <fullName evidence="3">DUF4236 domain-containing protein</fullName>
    </recommendedName>
</protein>
<evidence type="ECO:0000256" key="1">
    <source>
        <dbReference type="SAM" id="MobiDB-lite"/>
    </source>
</evidence>
<evidence type="ECO:0000259" key="3">
    <source>
        <dbReference type="Pfam" id="PF14020"/>
    </source>
</evidence>
<evidence type="ECO:0000256" key="2">
    <source>
        <dbReference type="SAM" id="Phobius"/>
    </source>
</evidence>
<dbReference type="EMBL" id="AP022322">
    <property type="protein sequence ID" value="BBU37321.1"/>
    <property type="molecule type" value="Genomic_DNA"/>
</dbReference>
<feature type="transmembrane region" description="Helical" evidence="2">
    <location>
        <begin position="136"/>
        <end position="154"/>
    </location>
</feature>
<accession>A0ABN5Y0G4</accession>
<dbReference type="InterPro" id="IPR025330">
    <property type="entry name" value="DUF4236"/>
</dbReference>
<proteinExistence type="predicted"/>
<keyword evidence="2" id="KW-1133">Transmembrane helix</keyword>
<reference evidence="4 5" key="1">
    <citation type="submission" date="2020-01" db="EMBL/GenBank/DDBJ databases">
        <title>Veillonella burapaensis sp. nov., anaerobic, Gram-stain-negative coccus isolated from saliva of a Thai child.</title>
        <authorList>
            <person name="Mashima I."/>
            <person name="Theodorea C."/>
            <person name="Nakazawa F."/>
            <person name="Thaweboon B."/>
            <person name="Thaweboon S."/>
            <person name="Tamai R."/>
            <person name="Kiyoura Y."/>
        </authorList>
    </citation>
    <scope>NUCLEOTIDE SEQUENCE [LARGE SCALE GENOMIC DNA]</scope>
    <source>
        <strain evidence="4 5">S12025-13</strain>
    </source>
</reference>
<feature type="domain" description="DUF4236" evidence="3">
    <location>
        <begin position="4"/>
        <end position="57"/>
    </location>
</feature>
<dbReference type="RefSeq" id="WP_213467408.1">
    <property type="nucleotide sequence ID" value="NZ_AP022322.1"/>
</dbReference>